<comment type="similarity">
    <text evidence="8 9">Belongs to the MurJ/MviN family.</text>
</comment>
<feature type="transmembrane region" description="Helical" evidence="8">
    <location>
        <begin position="387"/>
        <end position="404"/>
    </location>
</feature>
<evidence type="ECO:0000256" key="3">
    <source>
        <dbReference type="ARBA" id="ARBA00022692"/>
    </source>
</evidence>
<evidence type="ECO:0000256" key="4">
    <source>
        <dbReference type="ARBA" id="ARBA00022960"/>
    </source>
</evidence>
<dbReference type="Proteomes" id="UP000528432">
    <property type="component" value="Unassembled WGS sequence"/>
</dbReference>
<dbReference type="STRING" id="1494.SAMN05216497_10850"/>
<feature type="transmembrane region" description="Helical" evidence="8">
    <location>
        <begin position="441"/>
        <end position="461"/>
    </location>
</feature>
<dbReference type="PRINTS" id="PR01806">
    <property type="entry name" value="VIRFACTRMVIN"/>
</dbReference>
<evidence type="ECO:0000256" key="6">
    <source>
        <dbReference type="ARBA" id="ARBA00022989"/>
    </source>
</evidence>
<dbReference type="EMBL" id="JABFIF010000014">
    <property type="protein sequence ID" value="NOH16296.1"/>
    <property type="molecule type" value="Genomic_DNA"/>
</dbReference>
<feature type="transmembrane region" description="Helical" evidence="8">
    <location>
        <begin position="58"/>
        <end position="76"/>
    </location>
</feature>
<feature type="transmembrane region" description="Helical" evidence="8">
    <location>
        <begin position="88"/>
        <end position="110"/>
    </location>
</feature>
<evidence type="ECO:0000313" key="11">
    <source>
        <dbReference type="EMBL" id="SDL13233.1"/>
    </source>
</evidence>
<dbReference type="PANTHER" id="PTHR47019:SF1">
    <property type="entry name" value="LIPID II FLIPPASE MURJ"/>
    <property type="match status" value="1"/>
</dbReference>
<feature type="transmembrane region" description="Helical" evidence="8">
    <location>
        <begin position="188"/>
        <end position="209"/>
    </location>
</feature>
<reference evidence="10 13" key="2">
    <citation type="submission" date="2020-05" db="EMBL/GenBank/DDBJ databases">
        <title>Draft genome sequence of Clostridium cochlearium strain AGROS13 isolated from a sheep dairy farm in New Zealand.</title>
        <authorList>
            <person name="Gupta T.B."/>
            <person name="Jauregui R."/>
            <person name="Risson A.N."/>
            <person name="Brightwell G."/>
            <person name="Maclean P."/>
        </authorList>
    </citation>
    <scope>NUCLEOTIDE SEQUENCE [LARGE SCALE GENOMIC DNA]</scope>
    <source>
        <strain evidence="10 13">AGROS13</strain>
    </source>
</reference>
<sequence length="514" mass="56718">MSELKKDVKNAAKYSMLITIMLVISKFTGFLREFIVGIQLGATRESDIFKTASAMPQVFFSAVAAALVTTFIPIFANIKNDEEKANRFFNNVLNIITILCILLSIIAVILSPQLVNLFASGFEGESFNITVELTRILMPSIIFLAVSGLYTGYLQSYGKFVQPALTGIAANIVIIIGLIIFYKNYGLTAAIVSVFLGAVAQALTQRPFLKNNYKYKFIIDFKDENVKRMLILAIPILISSAVSQINLMVARDFASNLVEGSISVIDYASKFSTIINQVFIVSITTVFYPKLTEKFAVDDMEGFKQLFIKSVNLVMIVAIPLIFGLATLSEPVIKLVLEHGKFDSEATRATSMCLKYLSFSAFGYSLMDILGKVFFAMKNTVTPMINGFILVVVNVGLVLLLGPLLGVNGIALATTLSVTILSLILFIEIKIRLKGVNYRKIFIAFLKMSLSGVIMALAVSLCNKQLYNIMPKNNLYLLINIIISTAVGALVYVGMLIILKTEELQDLIKLKFKK</sequence>
<evidence type="ECO:0000256" key="2">
    <source>
        <dbReference type="ARBA" id="ARBA00022475"/>
    </source>
</evidence>
<evidence type="ECO:0000313" key="10">
    <source>
        <dbReference type="EMBL" id="NOH16296.1"/>
    </source>
</evidence>
<dbReference type="InterPro" id="IPR004268">
    <property type="entry name" value="MurJ"/>
</dbReference>
<keyword evidence="4 8" id="KW-0133">Cell shape</keyword>
<keyword evidence="12" id="KW-1185">Reference proteome</keyword>
<comment type="caution">
    <text evidence="10">The sequence shown here is derived from an EMBL/GenBank/DDBJ whole genome shotgun (WGS) entry which is preliminary data.</text>
</comment>
<dbReference type="NCBIfam" id="TIGR01695">
    <property type="entry name" value="murJ_mviN"/>
    <property type="match status" value="1"/>
</dbReference>
<feature type="transmembrane region" description="Helical" evidence="8">
    <location>
        <begin position="12"/>
        <end position="38"/>
    </location>
</feature>
<evidence type="ECO:0000256" key="5">
    <source>
        <dbReference type="ARBA" id="ARBA00022984"/>
    </source>
</evidence>
<evidence type="ECO:0000313" key="13">
    <source>
        <dbReference type="Proteomes" id="UP000528432"/>
    </source>
</evidence>
<dbReference type="Proteomes" id="UP000198811">
    <property type="component" value="Unassembled WGS sequence"/>
</dbReference>
<feature type="transmembrane region" description="Helical" evidence="8">
    <location>
        <begin position="230"/>
        <end position="251"/>
    </location>
</feature>
<comment type="pathway">
    <text evidence="8">Cell wall biogenesis; peptidoglycan biosynthesis.</text>
</comment>
<feature type="transmembrane region" description="Helical" evidence="8">
    <location>
        <begin position="410"/>
        <end position="429"/>
    </location>
</feature>
<dbReference type="HAMAP" id="MF_02078">
    <property type="entry name" value="MurJ_MviN"/>
    <property type="match status" value="1"/>
</dbReference>
<dbReference type="GO" id="GO:0008360">
    <property type="term" value="P:regulation of cell shape"/>
    <property type="evidence" value="ECO:0007669"/>
    <property type="project" value="UniProtKB-UniRule"/>
</dbReference>
<dbReference type="OrthoDB" id="9804143at2"/>
<evidence type="ECO:0000256" key="9">
    <source>
        <dbReference type="PIRNR" id="PIRNR002869"/>
    </source>
</evidence>
<accession>A0A1G9HL46</accession>
<keyword evidence="8 9" id="KW-0813">Transport</keyword>
<dbReference type="Pfam" id="PF03023">
    <property type="entry name" value="MurJ"/>
    <property type="match status" value="1"/>
</dbReference>
<organism evidence="10 13">
    <name type="scientific">Clostridium cochlearium</name>
    <dbReference type="NCBI Taxonomy" id="1494"/>
    <lineage>
        <taxon>Bacteria</taxon>
        <taxon>Bacillati</taxon>
        <taxon>Bacillota</taxon>
        <taxon>Clostridia</taxon>
        <taxon>Eubacteriales</taxon>
        <taxon>Clostridiaceae</taxon>
        <taxon>Clostridium</taxon>
    </lineage>
</organism>
<reference evidence="11 12" key="1">
    <citation type="submission" date="2016-10" db="EMBL/GenBank/DDBJ databases">
        <authorList>
            <person name="Varghese N."/>
            <person name="Submissions S."/>
        </authorList>
    </citation>
    <scope>NUCLEOTIDE SEQUENCE [LARGE SCALE GENOMIC DNA]</scope>
    <source>
        <strain evidence="11 12">NLAE-zl-C224</strain>
    </source>
</reference>
<comment type="function">
    <text evidence="8 9">Involved in peptidoglycan biosynthesis. Transports lipid-linked peptidoglycan precursors from the inner to the outer leaflet of the cytoplasmic membrane.</text>
</comment>
<evidence type="ECO:0000256" key="1">
    <source>
        <dbReference type="ARBA" id="ARBA00004651"/>
    </source>
</evidence>
<dbReference type="GO" id="GO:0009252">
    <property type="term" value="P:peptidoglycan biosynthetic process"/>
    <property type="evidence" value="ECO:0007669"/>
    <property type="project" value="UniProtKB-UniRule"/>
</dbReference>
<keyword evidence="6 8" id="KW-1133">Transmembrane helix</keyword>
<name>A0A1G9HL46_CLOCO</name>
<dbReference type="GO" id="GO:0005886">
    <property type="term" value="C:plasma membrane"/>
    <property type="evidence" value="ECO:0007669"/>
    <property type="project" value="UniProtKB-SubCell"/>
</dbReference>
<dbReference type="GO" id="GO:0034204">
    <property type="term" value="P:lipid translocation"/>
    <property type="evidence" value="ECO:0007669"/>
    <property type="project" value="TreeGrafter"/>
</dbReference>
<dbReference type="RefSeq" id="WP_089865530.1">
    <property type="nucleotide sequence ID" value="NZ_CP173238.1"/>
</dbReference>
<feature type="transmembrane region" description="Helical" evidence="8">
    <location>
        <begin position="271"/>
        <end position="289"/>
    </location>
</feature>
<dbReference type="UniPathway" id="UPA00219"/>
<feature type="transmembrane region" description="Helical" evidence="8">
    <location>
        <begin position="136"/>
        <end position="153"/>
    </location>
</feature>
<dbReference type="PIRSF" id="PIRSF002869">
    <property type="entry name" value="MviN"/>
    <property type="match status" value="1"/>
</dbReference>
<dbReference type="GO" id="GO:0071555">
    <property type="term" value="P:cell wall organization"/>
    <property type="evidence" value="ECO:0007669"/>
    <property type="project" value="UniProtKB-UniRule"/>
</dbReference>
<feature type="transmembrane region" description="Helical" evidence="8">
    <location>
        <begin position="476"/>
        <end position="499"/>
    </location>
</feature>
<keyword evidence="8 9" id="KW-0961">Cell wall biogenesis/degradation</keyword>
<keyword evidence="7 8" id="KW-0472">Membrane</keyword>
<keyword evidence="5 8" id="KW-0573">Peptidoglycan synthesis</keyword>
<proteinExistence type="inferred from homology"/>
<dbReference type="AlphaFoldDB" id="A0A1G9HL46"/>
<dbReference type="CDD" id="cd13123">
    <property type="entry name" value="MATE_MurJ_like"/>
    <property type="match status" value="1"/>
</dbReference>
<keyword evidence="3 8" id="KW-0812">Transmembrane</keyword>
<evidence type="ECO:0000313" key="12">
    <source>
        <dbReference type="Proteomes" id="UP000198811"/>
    </source>
</evidence>
<dbReference type="PANTHER" id="PTHR47019">
    <property type="entry name" value="LIPID II FLIPPASE MURJ"/>
    <property type="match status" value="1"/>
</dbReference>
<comment type="subcellular location">
    <subcellularLocation>
        <location evidence="1 8">Cell membrane</location>
        <topology evidence="1 8">Multi-pass membrane protein</topology>
    </subcellularLocation>
</comment>
<keyword evidence="2 8" id="KW-1003">Cell membrane</keyword>
<dbReference type="EMBL" id="FNGL01000008">
    <property type="protein sequence ID" value="SDL13233.1"/>
    <property type="molecule type" value="Genomic_DNA"/>
</dbReference>
<protein>
    <recommendedName>
        <fullName evidence="8">Probable lipid II flippase MurJ</fullName>
    </recommendedName>
</protein>
<dbReference type="InterPro" id="IPR051050">
    <property type="entry name" value="Lipid_II_flippase_MurJ/MviN"/>
</dbReference>
<evidence type="ECO:0000256" key="8">
    <source>
        <dbReference type="HAMAP-Rule" id="MF_02078"/>
    </source>
</evidence>
<feature type="transmembrane region" description="Helical" evidence="8">
    <location>
        <begin position="160"/>
        <end position="182"/>
    </location>
</feature>
<evidence type="ECO:0000256" key="7">
    <source>
        <dbReference type="ARBA" id="ARBA00023136"/>
    </source>
</evidence>
<dbReference type="GO" id="GO:0015648">
    <property type="term" value="F:lipid-linked peptidoglycan transporter activity"/>
    <property type="evidence" value="ECO:0007669"/>
    <property type="project" value="UniProtKB-UniRule"/>
</dbReference>
<feature type="transmembrane region" description="Helical" evidence="8">
    <location>
        <begin position="310"/>
        <end position="328"/>
    </location>
</feature>
<gene>
    <name evidence="8 10" type="primary">murJ</name>
    <name evidence="10" type="ORF">HMJ28_07855</name>
    <name evidence="11" type="ORF">SAMN05216497_10850</name>
</gene>